<comment type="catalytic activity">
    <reaction evidence="11">
        <text>L-threonyl-[protein] + ATP = O-phospho-L-threonyl-[protein] + ADP + H(+)</text>
        <dbReference type="Rhea" id="RHEA:46608"/>
        <dbReference type="Rhea" id="RHEA-COMP:11060"/>
        <dbReference type="Rhea" id="RHEA-COMP:11605"/>
        <dbReference type="ChEBI" id="CHEBI:15378"/>
        <dbReference type="ChEBI" id="CHEBI:30013"/>
        <dbReference type="ChEBI" id="CHEBI:30616"/>
        <dbReference type="ChEBI" id="CHEBI:61977"/>
        <dbReference type="ChEBI" id="CHEBI:456216"/>
    </reaction>
</comment>
<organism evidence="15 16">
    <name type="scientific">Carpinus fangiana</name>
    <dbReference type="NCBI Taxonomy" id="176857"/>
    <lineage>
        <taxon>Eukaryota</taxon>
        <taxon>Viridiplantae</taxon>
        <taxon>Streptophyta</taxon>
        <taxon>Embryophyta</taxon>
        <taxon>Tracheophyta</taxon>
        <taxon>Spermatophyta</taxon>
        <taxon>Magnoliopsida</taxon>
        <taxon>eudicotyledons</taxon>
        <taxon>Gunneridae</taxon>
        <taxon>Pentapetalae</taxon>
        <taxon>rosids</taxon>
        <taxon>fabids</taxon>
        <taxon>Fagales</taxon>
        <taxon>Betulaceae</taxon>
        <taxon>Carpinus</taxon>
    </lineage>
</organism>
<gene>
    <name evidence="15" type="ORF">FH972_025254</name>
</gene>
<keyword evidence="4 13" id="KW-0732">Signal</keyword>
<evidence type="ECO:0000256" key="12">
    <source>
        <dbReference type="SAM" id="Phobius"/>
    </source>
</evidence>
<evidence type="ECO:0000256" key="4">
    <source>
        <dbReference type="ARBA" id="ARBA00022729"/>
    </source>
</evidence>
<evidence type="ECO:0000256" key="6">
    <source>
        <dbReference type="ARBA" id="ARBA00022741"/>
    </source>
</evidence>
<dbReference type="FunFam" id="3.30.430.20:FF:000005">
    <property type="entry name" value="Cysteine-rich receptor-like protein kinase 2"/>
    <property type="match status" value="1"/>
</dbReference>
<dbReference type="FunFam" id="3.30.430.20:FF:000015">
    <property type="entry name" value="Cysteine-rich receptor-like protein kinase 3"/>
    <property type="match status" value="2"/>
</dbReference>
<keyword evidence="12" id="KW-1133">Transmembrane helix</keyword>
<reference evidence="15 16" key="1">
    <citation type="submission" date="2019-06" db="EMBL/GenBank/DDBJ databases">
        <title>A chromosomal-level reference genome of Carpinus fangiana (Coryloideae, Betulaceae).</title>
        <authorList>
            <person name="Yang X."/>
            <person name="Wang Z."/>
            <person name="Zhang L."/>
            <person name="Hao G."/>
            <person name="Liu J."/>
            <person name="Yang Y."/>
        </authorList>
    </citation>
    <scope>NUCLEOTIDE SEQUENCE [LARGE SCALE GENOMIC DNA]</scope>
    <source>
        <strain evidence="15">Cfa_2016G</strain>
        <tissue evidence="15">Leaf</tissue>
    </source>
</reference>
<dbReference type="InterPro" id="IPR011009">
    <property type="entry name" value="Kinase-like_dom_sf"/>
</dbReference>
<evidence type="ECO:0000313" key="16">
    <source>
        <dbReference type="Proteomes" id="UP000327013"/>
    </source>
</evidence>
<feature type="transmembrane region" description="Helical" evidence="12">
    <location>
        <begin position="259"/>
        <end position="283"/>
    </location>
</feature>
<evidence type="ECO:0000259" key="14">
    <source>
        <dbReference type="PROSITE" id="PS51473"/>
    </source>
</evidence>
<keyword evidence="1" id="KW-0723">Serine/threonine-protein kinase</keyword>
<dbReference type="OrthoDB" id="1908121at2759"/>
<feature type="domain" description="Gnk2-homologous" evidence="14">
    <location>
        <begin position="596"/>
        <end position="705"/>
    </location>
</feature>
<evidence type="ECO:0000256" key="11">
    <source>
        <dbReference type="ARBA" id="ARBA00047951"/>
    </source>
</evidence>
<name>A0A5N6L0H7_9ROSI</name>
<keyword evidence="9" id="KW-0675">Receptor</keyword>
<evidence type="ECO:0000256" key="2">
    <source>
        <dbReference type="ARBA" id="ARBA00022553"/>
    </source>
</evidence>
<accession>A0A5N6L0H7</accession>
<dbReference type="Proteomes" id="UP000327013">
    <property type="component" value="Unassembled WGS sequence"/>
</dbReference>
<dbReference type="InterPro" id="IPR002902">
    <property type="entry name" value="GNK2"/>
</dbReference>
<keyword evidence="16" id="KW-1185">Reference proteome</keyword>
<keyword evidence="8" id="KW-0067">ATP-binding</keyword>
<evidence type="ECO:0000256" key="7">
    <source>
        <dbReference type="ARBA" id="ARBA00022777"/>
    </source>
</evidence>
<dbReference type="CDD" id="cd23509">
    <property type="entry name" value="Gnk2-like"/>
    <property type="match status" value="4"/>
</dbReference>
<evidence type="ECO:0000313" key="15">
    <source>
        <dbReference type="EMBL" id="KAB8455100.1"/>
    </source>
</evidence>
<dbReference type="SUPFAM" id="SSF56112">
    <property type="entry name" value="Protein kinase-like (PK-like)"/>
    <property type="match status" value="1"/>
</dbReference>
<dbReference type="InterPro" id="IPR038408">
    <property type="entry name" value="GNK2_sf"/>
</dbReference>
<keyword evidence="5" id="KW-0677">Repeat</keyword>
<keyword evidence="6" id="KW-0547">Nucleotide-binding</keyword>
<keyword evidence="12" id="KW-0472">Membrane</keyword>
<feature type="domain" description="Gnk2-homologous" evidence="14">
    <location>
        <begin position="139"/>
        <end position="244"/>
    </location>
</feature>
<comment type="catalytic activity">
    <reaction evidence="10">
        <text>L-seryl-[protein] + ATP = O-phospho-L-seryl-[protein] + ADP + H(+)</text>
        <dbReference type="Rhea" id="RHEA:17989"/>
        <dbReference type="Rhea" id="RHEA-COMP:9863"/>
        <dbReference type="Rhea" id="RHEA-COMP:11604"/>
        <dbReference type="ChEBI" id="CHEBI:15378"/>
        <dbReference type="ChEBI" id="CHEBI:29999"/>
        <dbReference type="ChEBI" id="CHEBI:30616"/>
        <dbReference type="ChEBI" id="CHEBI:83421"/>
        <dbReference type="ChEBI" id="CHEBI:456216"/>
    </reaction>
</comment>
<protein>
    <recommendedName>
        <fullName evidence="14">Gnk2-homologous domain-containing protein</fullName>
    </recommendedName>
</protein>
<feature type="chain" id="PRO_5024419571" description="Gnk2-homologous domain-containing protein" evidence="13">
    <location>
        <begin position="30"/>
        <end position="780"/>
    </location>
</feature>
<keyword evidence="2" id="KW-0597">Phosphoprotein</keyword>
<evidence type="ECO:0000256" key="3">
    <source>
        <dbReference type="ARBA" id="ARBA00022679"/>
    </source>
</evidence>
<dbReference type="InterPro" id="IPR052059">
    <property type="entry name" value="CR_Ser/Thr_kinase"/>
</dbReference>
<feature type="domain" description="Gnk2-homologous" evidence="14">
    <location>
        <begin position="487"/>
        <end position="591"/>
    </location>
</feature>
<keyword evidence="7" id="KW-0418">Kinase</keyword>
<dbReference type="Gene3D" id="1.10.510.10">
    <property type="entry name" value="Transferase(Phosphotransferase) domain 1"/>
    <property type="match status" value="1"/>
</dbReference>
<sequence length="780" mass="86390">MKKEFPSLYSGYVVFLVVKTLLLLETAVGDPRTQTVQVACGHQLENNATIFVPNFVATMENISEQMRVSGFGVAVTGSGPDNNFGLAQCYGDLPLLDCVLCYAEARTVLPQCFPYNGGRIYLDGCFMRSENYSFFQEYKGPGDTAVCGNSTRKNLAFEASVREAVTQAVVAAPNHKGYAGAQVAVAGAVNESAYVLADCWRSLNASSCRECLDNASSSIFECLPWSEGRALYTGCFMRYSDKDFLNKQPGNGSSRGTTIVIVVSVVSSVVVLVVAIAIGVYIWKRRHIQKKRRGSNDARKLVKTLNDSSLNFKGYMAPEYLAHGQLTEKVDVYSFGVLVLEIVMGRQNNRSKTSEYLDSLVTITWKHFRSGTVEQLYDPNMMLHNHQDSNVMNEVFRVMHIGLLCTQETQSLRPTMSKALQMLTKKEEHLPAPTNPPFMDEGTMELNDTCEDPFYHFKAGISDSIATVADSSFYPSRLKELEESSYVTEGFNKQLSQKEFPSLSSGYVIFLVVKTVTTRNSSGRSKSPNSPTTGSGPDTNFGLAQCFGDLPLLDCVLCYTEARTNLLQCIPHNQAHIYLNSYFMRSNNYSFFHEYKGLGDMAMCANTTRKNSAFKASVREAVMLVVAAAPNQKGYYARAEVAMARAVNKLAYVLASLAECWRSLNASSCRECLDNASASVFECLPWSEGRAPNTSCFMRYSNKDFLNKQPKNESLRGTTIVRVVSVVSSVVFLVVGIAIGVYIWKCRHIQKKRRGNYTCATHSATSSIFNSLRIIALLHV</sequence>
<evidence type="ECO:0000256" key="13">
    <source>
        <dbReference type="SAM" id="SignalP"/>
    </source>
</evidence>
<dbReference type="PROSITE" id="PS51473">
    <property type="entry name" value="GNK2"/>
    <property type="match status" value="4"/>
</dbReference>
<feature type="domain" description="Gnk2-homologous" evidence="14">
    <location>
        <begin position="33"/>
        <end position="134"/>
    </location>
</feature>
<evidence type="ECO:0000256" key="9">
    <source>
        <dbReference type="ARBA" id="ARBA00023170"/>
    </source>
</evidence>
<dbReference type="Pfam" id="PF01657">
    <property type="entry name" value="Stress-antifung"/>
    <property type="match status" value="3"/>
</dbReference>
<dbReference type="GO" id="GO:0005524">
    <property type="term" value="F:ATP binding"/>
    <property type="evidence" value="ECO:0007669"/>
    <property type="project" value="UniProtKB-KW"/>
</dbReference>
<keyword evidence="12" id="KW-0812">Transmembrane</keyword>
<evidence type="ECO:0000256" key="8">
    <source>
        <dbReference type="ARBA" id="ARBA00022840"/>
    </source>
</evidence>
<feature type="signal peptide" evidence="13">
    <location>
        <begin position="1"/>
        <end position="29"/>
    </location>
</feature>
<proteinExistence type="predicted"/>
<evidence type="ECO:0000256" key="10">
    <source>
        <dbReference type="ARBA" id="ARBA00047558"/>
    </source>
</evidence>
<evidence type="ECO:0000256" key="1">
    <source>
        <dbReference type="ARBA" id="ARBA00022527"/>
    </source>
</evidence>
<evidence type="ECO:0000256" key="5">
    <source>
        <dbReference type="ARBA" id="ARBA00022737"/>
    </source>
</evidence>
<dbReference type="Gene3D" id="3.30.430.20">
    <property type="entry name" value="Gnk2 domain, C-X8-C-X2-C motif"/>
    <property type="match status" value="4"/>
</dbReference>
<dbReference type="EMBL" id="VIBQ01000040">
    <property type="protein sequence ID" value="KAB8455100.1"/>
    <property type="molecule type" value="Genomic_DNA"/>
</dbReference>
<dbReference type="GO" id="GO:0004674">
    <property type="term" value="F:protein serine/threonine kinase activity"/>
    <property type="evidence" value="ECO:0007669"/>
    <property type="project" value="UniProtKB-KW"/>
</dbReference>
<dbReference type="PANTHER" id="PTHR47973">
    <property type="entry name" value="CYSTEINE-RICH RECEPTOR-LIKE PROTEIN KINASE 3"/>
    <property type="match status" value="1"/>
</dbReference>
<keyword evidence="3" id="KW-0808">Transferase</keyword>
<comment type="caution">
    <text evidence="15">The sequence shown here is derived from an EMBL/GenBank/DDBJ whole genome shotgun (WGS) entry which is preliminary data.</text>
</comment>
<dbReference type="AlphaFoldDB" id="A0A5N6L0H7"/>
<dbReference type="InterPro" id="IPR001245">
    <property type="entry name" value="Ser-Thr/Tyr_kinase_cat_dom"/>
</dbReference>
<feature type="transmembrane region" description="Helical" evidence="12">
    <location>
        <begin position="720"/>
        <end position="744"/>
    </location>
</feature>
<dbReference type="Pfam" id="PF07714">
    <property type="entry name" value="PK_Tyr_Ser-Thr"/>
    <property type="match status" value="1"/>
</dbReference>